<evidence type="ECO:0000256" key="15">
    <source>
        <dbReference type="SAM" id="SignalP"/>
    </source>
</evidence>
<keyword evidence="19" id="KW-1185">Reference proteome</keyword>
<gene>
    <name evidence="18" type="ORF">P3X46_033385</name>
</gene>
<evidence type="ECO:0000256" key="2">
    <source>
        <dbReference type="ARBA" id="ARBA00022527"/>
    </source>
</evidence>
<dbReference type="Pfam" id="PF11883">
    <property type="entry name" value="DUF3403"/>
    <property type="match status" value="1"/>
</dbReference>
<feature type="transmembrane region" description="Helical" evidence="14">
    <location>
        <begin position="268"/>
        <end position="289"/>
    </location>
</feature>
<accession>A0ABQ9KGA8</accession>
<dbReference type="InterPro" id="IPR000719">
    <property type="entry name" value="Prot_kinase_dom"/>
</dbReference>
<keyword evidence="2" id="KW-0723">Serine/threonine-protein kinase</keyword>
<keyword evidence="11 14" id="KW-0472">Membrane</keyword>
<evidence type="ECO:0008006" key="20">
    <source>
        <dbReference type="Google" id="ProtNLM"/>
    </source>
</evidence>
<feature type="domain" description="Gnk2-homologous" evidence="17">
    <location>
        <begin position="136"/>
        <end position="246"/>
    </location>
</feature>
<dbReference type="InterPro" id="IPR002902">
    <property type="entry name" value="GNK2"/>
</dbReference>
<organism evidence="18 19">
    <name type="scientific">Hevea brasiliensis</name>
    <name type="common">Para rubber tree</name>
    <name type="synonym">Siphonia brasiliensis</name>
    <dbReference type="NCBI Taxonomy" id="3981"/>
    <lineage>
        <taxon>Eukaryota</taxon>
        <taxon>Viridiplantae</taxon>
        <taxon>Streptophyta</taxon>
        <taxon>Embryophyta</taxon>
        <taxon>Tracheophyta</taxon>
        <taxon>Spermatophyta</taxon>
        <taxon>Magnoliopsida</taxon>
        <taxon>eudicotyledons</taxon>
        <taxon>Gunneridae</taxon>
        <taxon>Pentapetalae</taxon>
        <taxon>rosids</taxon>
        <taxon>fabids</taxon>
        <taxon>Malpighiales</taxon>
        <taxon>Euphorbiaceae</taxon>
        <taxon>Crotonoideae</taxon>
        <taxon>Micrandreae</taxon>
        <taxon>Hevea</taxon>
    </lineage>
</organism>
<dbReference type="EMBL" id="JARPOI010000018">
    <property type="protein sequence ID" value="KAJ9136293.1"/>
    <property type="molecule type" value="Genomic_DNA"/>
</dbReference>
<protein>
    <recommendedName>
        <fullName evidence="20">Cysteine-rich receptor-like protein kinase</fullName>
    </recommendedName>
</protein>
<feature type="domain" description="Gnk2-homologous" evidence="17">
    <location>
        <begin position="27"/>
        <end position="130"/>
    </location>
</feature>
<evidence type="ECO:0000313" key="18">
    <source>
        <dbReference type="EMBL" id="KAJ9136293.1"/>
    </source>
</evidence>
<evidence type="ECO:0000256" key="3">
    <source>
        <dbReference type="ARBA" id="ARBA00022679"/>
    </source>
</evidence>
<keyword evidence="7" id="KW-0547">Nucleotide-binding</keyword>
<feature type="chain" id="PRO_5047522112" description="Cysteine-rich receptor-like protein kinase" evidence="15">
    <location>
        <begin position="25"/>
        <end position="637"/>
    </location>
</feature>
<dbReference type="SMART" id="SM00220">
    <property type="entry name" value="S_TKc"/>
    <property type="match status" value="1"/>
</dbReference>
<dbReference type="InterPro" id="IPR021820">
    <property type="entry name" value="S-locus_recpt_kinase_C"/>
</dbReference>
<feature type="domain" description="Protein kinase" evidence="16">
    <location>
        <begin position="342"/>
        <end position="599"/>
    </location>
</feature>
<dbReference type="PANTHER" id="PTHR27002">
    <property type="entry name" value="RECEPTOR-LIKE SERINE/THREONINE-PROTEIN KINASE SD1-8"/>
    <property type="match status" value="1"/>
</dbReference>
<dbReference type="Proteomes" id="UP001174677">
    <property type="component" value="Chromosome 18"/>
</dbReference>
<dbReference type="InterPro" id="IPR011009">
    <property type="entry name" value="Kinase-like_dom_sf"/>
</dbReference>
<keyword evidence="6" id="KW-0677">Repeat</keyword>
<evidence type="ECO:0000259" key="16">
    <source>
        <dbReference type="PROSITE" id="PS50011"/>
    </source>
</evidence>
<sequence length="637" mass="71585">MQSFALSMTIILLVLLNIIINIEAQITSLYHWCPNTSTFTKSSIYRSNLEQLLSSLSSNAIRSNGFYNASIGQDPNDVYGLFLCRGDLSSDVCQNCVTFAVQEIIQLCPTNKVAVVWYDECFLRYSNQSIFSILATTPIIFMWNSQNTTDRLYNDSRLVATISDTASKAAFASPSSKLKYAIGEYQASPSSEILYSLSQCTPDLSSYDCYQCLQQGIGRLPGFSTGRRGARVLFPSCNIRYEFYQFYNKTPVIPSPKGGRKKATLIKVGSSLSAILGILLFSCCTYTLWKRKSKKKEWKENIQELQSLVFGRETIGDDDQKVQSNDFHLIRLDILHKATEHFSEENKLGQGGYGPVYKGTLEDGKEIAVKRLSRTSGQGLQEFMNEVTLIAKLQHRNLVRLVGCCLEKCEKLLVYEYMPNKSLDFFLFDSNKDVQLDWQRRLSTINGVARGLLYLHEDSRLRIIHRDLKTSNILLDYDMNPKISDFGMARIFGENQSEANTNRVVGTYFEVILLEIISGKKNNGFHFSEKGESLLTFAWKLWSKNQGLELMDPLIEGSSVASEVLKCIHIGLLCVQEDPADRPTMSSVVVMLASDHITLPQPTQPAFSVGRIAARLASSNQKVCSVNQVTLSNISPR</sequence>
<evidence type="ECO:0000256" key="13">
    <source>
        <dbReference type="ARBA" id="ARBA00023180"/>
    </source>
</evidence>
<evidence type="ECO:0000256" key="7">
    <source>
        <dbReference type="ARBA" id="ARBA00022741"/>
    </source>
</evidence>
<dbReference type="CDD" id="cd23509">
    <property type="entry name" value="Gnk2-like"/>
    <property type="match status" value="2"/>
</dbReference>
<dbReference type="PROSITE" id="PS00108">
    <property type="entry name" value="PROTEIN_KINASE_ST"/>
    <property type="match status" value="1"/>
</dbReference>
<evidence type="ECO:0000313" key="19">
    <source>
        <dbReference type="Proteomes" id="UP001174677"/>
    </source>
</evidence>
<evidence type="ECO:0000256" key="11">
    <source>
        <dbReference type="ARBA" id="ARBA00023136"/>
    </source>
</evidence>
<evidence type="ECO:0000256" key="6">
    <source>
        <dbReference type="ARBA" id="ARBA00022737"/>
    </source>
</evidence>
<dbReference type="Gene3D" id="1.10.510.10">
    <property type="entry name" value="Transferase(Phosphotransferase) domain 1"/>
    <property type="match status" value="2"/>
</dbReference>
<keyword evidence="8" id="KW-0418">Kinase</keyword>
<reference evidence="18 19" key="1">
    <citation type="journal article" date="2023" name="Plant Biotechnol. J.">
        <title>Chromosome-level wild Hevea brasiliensis genome provides new tools for genomic-assisted breeding and valuable loci to elevate rubber yield.</title>
        <authorList>
            <person name="Cheng H."/>
            <person name="Song X."/>
            <person name="Hu Y."/>
            <person name="Wu T."/>
            <person name="Yang Q."/>
            <person name="An Z."/>
            <person name="Feng S."/>
            <person name="Deng Z."/>
            <person name="Wu W."/>
            <person name="Zeng X."/>
            <person name="Tu M."/>
            <person name="Wang X."/>
            <person name="Huang H."/>
        </authorList>
    </citation>
    <scope>NUCLEOTIDE SEQUENCE [LARGE SCALE GENOMIC DNA]</scope>
    <source>
        <strain evidence="18">MT/VB/25A 57/8</strain>
    </source>
</reference>
<dbReference type="PANTHER" id="PTHR27002:SF814">
    <property type="entry name" value="CYSTEINE-RICH RECEPTOR-LIKE PROTEIN KINASE 10"/>
    <property type="match status" value="1"/>
</dbReference>
<keyword evidence="5 15" id="KW-0732">Signal</keyword>
<dbReference type="Gene3D" id="3.30.430.20">
    <property type="entry name" value="Gnk2 domain, C-X8-C-X2-C motif"/>
    <property type="match status" value="2"/>
</dbReference>
<evidence type="ECO:0000256" key="14">
    <source>
        <dbReference type="SAM" id="Phobius"/>
    </source>
</evidence>
<dbReference type="Pfam" id="PF01657">
    <property type="entry name" value="Stress-antifung"/>
    <property type="match status" value="2"/>
</dbReference>
<evidence type="ECO:0000256" key="12">
    <source>
        <dbReference type="ARBA" id="ARBA00023170"/>
    </source>
</evidence>
<keyword evidence="4 14" id="KW-0812">Transmembrane</keyword>
<evidence type="ECO:0000256" key="1">
    <source>
        <dbReference type="ARBA" id="ARBA00004167"/>
    </source>
</evidence>
<name>A0ABQ9KGA8_HEVBR</name>
<keyword evidence="9" id="KW-0067">ATP-binding</keyword>
<dbReference type="SUPFAM" id="SSF56112">
    <property type="entry name" value="Protein kinase-like (PK-like)"/>
    <property type="match status" value="1"/>
</dbReference>
<feature type="signal peptide" evidence="15">
    <location>
        <begin position="1"/>
        <end position="24"/>
    </location>
</feature>
<evidence type="ECO:0000256" key="10">
    <source>
        <dbReference type="ARBA" id="ARBA00022989"/>
    </source>
</evidence>
<evidence type="ECO:0000256" key="4">
    <source>
        <dbReference type="ARBA" id="ARBA00022692"/>
    </source>
</evidence>
<comment type="subcellular location">
    <subcellularLocation>
        <location evidence="1">Membrane</location>
        <topology evidence="1">Single-pass membrane protein</topology>
    </subcellularLocation>
</comment>
<keyword evidence="10 14" id="KW-1133">Transmembrane helix</keyword>
<keyword evidence="12" id="KW-0675">Receptor</keyword>
<dbReference type="PROSITE" id="PS51473">
    <property type="entry name" value="GNK2"/>
    <property type="match status" value="2"/>
</dbReference>
<comment type="caution">
    <text evidence="18">The sequence shown here is derived from an EMBL/GenBank/DDBJ whole genome shotgun (WGS) entry which is preliminary data.</text>
</comment>
<dbReference type="InterPro" id="IPR001245">
    <property type="entry name" value="Ser-Thr/Tyr_kinase_cat_dom"/>
</dbReference>
<dbReference type="Pfam" id="PF07714">
    <property type="entry name" value="PK_Tyr_Ser-Thr"/>
    <property type="match status" value="1"/>
</dbReference>
<keyword evidence="3" id="KW-0808">Transferase</keyword>
<keyword evidence="13" id="KW-0325">Glycoprotein</keyword>
<dbReference type="InterPro" id="IPR008271">
    <property type="entry name" value="Ser/Thr_kinase_AS"/>
</dbReference>
<proteinExistence type="predicted"/>
<evidence type="ECO:0000256" key="9">
    <source>
        <dbReference type="ARBA" id="ARBA00022840"/>
    </source>
</evidence>
<evidence type="ECO:0000256" key="8">
    <source>
        <dbReference type="ARBA" id="ARBA00022777"/>
    </source>
</evidence>
<evidence type="ECO:0000256" key="5">
    <source>
        <dbReference type="ARBA" id="ARBA00022729"/>
    </source>
</evidence>
<dbReference type="Gene3D" id="3.30.200.20">
    <property type="entry name" value="Phosphorylase Kinase, domain 1"/>
    <property type="match status" value="1"/>
</dbReference>
<evidence type="ECO:0000259" key="17">
    <source>
        <dbReference type="PROSITE" id="PS51473"/>
    </source>
</evidence>
<dbReference type="PROSITE" id="PS50011">
    <property type="entry name" value="PROTEIN_KINASE_DOM"/>
    <property type="match status" value="1"/>
</dbReference>
<dbReference type="InterPro" id="IPR038408">
    <property type="entry name" value="GNK2_sf"/>
</dbReference>